<protein>
    <recommendedName>
        <fullName evidence="2">HNH nuclease domain-containing protein</fullName>
    </recommendedName>
</protein>
<evidence type="ECO:0000313" key="3">
    <source>
        <dbReference type="EMBL" id="AEU36161.1"/>
    </source>
</evidence>
<evidence type="ECO:0000313" key="4">
    <source>
        <dbReference type="Proteomes" id="UP000007113"/>
    </source>
</evidence>
<dbReference type="RefSeq" id="WP_014265040.1">
    <property type="nucleotide sequence ID" value="NC_016631.1"/>
</dbReference>
<dbReference type="Proteomes" id="UP000007113">
    <property type="component" value="Chromosome"/>
</dbReference>
<dbReference type="InterPro" id="IPR044925">
    <property type="entry name" value="His-Me_finger_sf"/>
</dbReference>
<dbReference type="STRING" id="682795.AciX8_1824"/>
<dbReference type="eggNOG" id="COG2197">
    <property type="taxonomic scope" value="Bacteria"/>
</dbReference>
<feature type="region of interest" description="Disordered" evidence="1">
    <location>
        <begin position="164"/>
        <end position="183"/>
    </location>
</feature>
<evidence type="ECO:0000256" key="1">
    <source>
        <dbReference type="SAM" id="MobiDB-lite"/>
    </source>
</evidence>
<dbReference type="Pfam" id="PF13392">
    <property type="entry name" value="HNH_3"/>
    <property type="match status" value="1"/>
</dbReference>
<dbReference type="GO" id="GO:0004519">
    <property type="term" value="F:endonuclease activity"/>
    <property type="evidence" value="ECO:0007669"/>
    <property type="project" value="InterPro"/>
</dbReference>
<dbReference type="InterPro" id="IPR003615">
    <property type="entry name" value="HNH_nuc"/>
</dbReference>
<organism evidence="3 4">
    <name type="scientific">Granulicella mallensis (strain ATCC BAA-1857 / DSM 23137 / MP5ACTX8)</name>
    <dbReference type="NCBI Taxonomy" id="682795"/>
    <lineage>
        <taxon>Bacteria</taxon>
        <taxon>Pseudomonadati</taxon>
        <taxon>Acidobacteriota</taxon>
        <taxon>Terriglobia</taxon>
        <taxon>Terriglobales</taxon>
        <taxon>Acidobacteriaceae</taxon>
        <taxon>Granulicella</taxon>
    </lineage>
</organism>
<keyword evidence="4" id="KW-1185">Reference proteome</keyword>
<dbReference type="SUPFAM" id="SSF54060">
    <property type="entry name" value="His-Me finger endonucleases"/>
    <property type="match status" value="1"/>
</dbReference>
<dbReference type="Gene3D" id="3.90.75.10">
    <property type="entry name" value="Homing Intron 3 (I-ppo) Encoded Endonuclease, Chain A"/>
    <property type="match status" value="1"/>
</dbReference>
<evidence type="ECO:0000259" key="2">
    <source>
        <dbReference type="Pfam" id="PF13392"/>
    </source>
</evidence>
<dbReference type="HOGENOM" id="CLU_099810_1_0_0"/>
<name>G8NR83_GRAMM</name>
<accession>G8NR83</accession>
<gene>
    <name evidence="3" type="ordered locus">AciX8_1824</name>
</gene>
<dbReference type="EMBL" id="CP003130">
    <property type="protein sequence ID" value="AEU36161.1"/>
    <property type="molecule type" value="Genomic_DNA"/>
</dbReference>
<dbReference type="OrthoDB" id="287888at2"/>
<sequence>MQALLDNPPNPNIPEKFIDRFFDKVQVDPVTGCWHFDAARFRNGYAHFHNPVTTAYAHRFSFLAFNGPLQKGLSVQHRCPAGSNKACVNPAHLFQDTAKKNSQDAVVEGLYSATPRRKQVKATTEEIADIRKRFNDGESLYSIAKKWNRSVPYVSSVASMKLHTGKPRKPRAPLSGISAVEKPAKKKSGKVWDTLATHLAKEAA</sequence>
<dbReference type="KEGG" id="gma:AciX8_1824"/>
<reference evidence="3 4" key="1">
    <citation type="submission" date="2011-11" db="EMBL/GenBank/DDBJ databases">
        <title>Complete sequence of Granulicella mallensis MP5ACTX8.</title>
        <authorList>
            <consortium name="US DOE Joint Genome Institute"/>
            <person name="Lucas S."/>
            <person name="Copeland A."/>
            <person name="Lapidus A."/>
            <person name="Cheng J.-F."/>
            <person name="Goodwin L."/>
            <person name="Pitluck S."/>
            <person name="Peters L."/>
            <person name="Lu M."/>
            <person name="Detter J.C."/>
            <person name="Han C."/>
            <person name="Tapia R."/>
            <person name="Land M."/>
            <person name="Hauser L."/>
            <person name="Kyrpides N."/>
            <person name="Ivanova N."/>
            <person name="Mikhailova N."/>
            <person name="Pagani I."/>
            <person name="Rawat S."/>
            <person name="Mannisto M."/>
            <person name="Haggblom M."/>
            <person name="Woyke T."/>
        </authorList>
    </citation>
    <scope>NUCLEOTIDE SEQUENCE [LARGE SCALE GENOMIC DNA]</scope>
    <source>
        <strain evidence="4">ATCC BAA-1857 / DSM 23137 / MP5ACTX8</strain>
    </source>
</reference>
<dbReference type="AlphaFoldDB" id="G8NR83"/>
<proteinExistence type="predicted"/>
<dbReference type="InterPro" id="IPR044930">
    <property type="entry name" value="Homing_endonuclease_His-Me"/>
</dbReference>
<feature type="domain" description="HNH nuclease" evidence="2">
    <location>
        <begin position="56"/>
        <end position="102"/>
    </location>
</feature>